<dbReference type="EMBL" id="JBEVCJ010000031">
    <property type="protein sequence ID" value="MET1256979.1"/>
    <property type="molecule type" value="Genomic_DNA"/>
</dbReference>
<protein>
    <submittedName>
        <fullName evidence="3">Alpha/beta fold hydrolase</fullName>
    </submittedName>
</protein>
<accession>A0ABV2BYG5</accession>
<proteinExistence type="predicted"/>
<feature type="domain" description="AB hydrolase-1" evidence="2">
    <location>
        <begin position="77"/>
        <end position="166"/>
    </location>
</feature>
<comment type="caution">
    <text evidence="3">The sequence shown here is derived from an EMBL/GenBank/DDBJ whole genome shotgun (WGS) entry which is preliminary data.</text>
</comment>
<evidence type="ECO:0000259" key="2">
    <source>
        <dbReference type="Pfam" id="PF00561"/>
    </source>
</evidence>
<dbReference type="Proteomes" id="UP001548189">
    <property type="component" value="Unassembled WGS sequence"/>
</dbReference>
<keyword evidence="3" id="KW-0378">Hydrolase</keyword>
<evidence type="ECO:0000256" key="1">
    <source>
        <dbReference type="SAM" id="Phobius"/>
    </source>
</evidence>
<dbReference type="InterPro" id="IPR029058">
    <property type="entry name" value="AB_hydrolase_fold"/>
</dbReference>
<dbReference type="Pfam" id="PF00561">
    <property type="entry name" value="Abhydrolase_1"/>
    <property type="match status" value="1"/>
</dbReference>
<dbReference type="PANTHER" id="PTHR12277:SF81">
    <property type="entry name" value="PROTEIN ABHD13"/>
    <property type="match status" value="1"/>
</dbReference>
<gene>
    <name evidence="3" type="ORF">ABVT43_17685</name>
</gene>
<dbReference type="PANTHER" id="PTHR12277">
    <property type="entry name" value="ALPHA/BETA HYDROLASE DOMAIN-CONTAINING PROTEIN"/>
    <property type="match status" value="1"/>
</dbReference>
<evidence type="ECO:0000313" key="4">
    <source>
        <dbReference type="Proteomes" id="UP001548189"/>
    </source>
</evidence>
<sequence length="271" mass="30785">MEEFGRIIFIFASIYLIYLLLYRFVFVIYQKKQLYPSVGVSIKELEPGQLKDLEIVFFSVRGGNVESWFFGDRKKRPVIMVFHGNSGTLETNYLFALELQKKGYHVMVVEYPGYGRSTGKPSEASFQELVEKAFDWVKSKKEVSNIIVYGNSLGGCVAGLLIGKKPIDLLILKSTFSSIARFISKMLYVPKFMVVDKFETENRIKLLDKPILIMHSKEDQLVPFAQAEILHGLATNSELAVYKGKHEGPDHIKTIEIISKFIGKHINSGTT</sequence>
<reference evidence="3 4" key="1">
    <citation type="submission" date="2024-06" db="EMBL/GenBank/DDBJ databases">
        <authorList>
            <person name="Li F."/>
        </authorList>
    </citation>
    <scope>NUCLEOTIDE SEQUENCE [LARGE SCALE GENOMIC DNA]</scope>
    <source>
        <strain evidence="3 4">GXAS 311</strain>
    </source>
</reference>
<keyword evidence="1" id="KW-0472">Membrane</keyword>
<organism evidence="3 4">
    <name type="scientific">Aliikangiella maris</name>
    <dbReference type="NCBI Taxonomy" id="3162458"/>
    <lineage>
        <taxon>Bacteria</taxon>
        <taxon>Pseudomonadati</taxon>
        <taxon>Pseudomonadota</taxon>
        <taxon>Gammaproteobacteria</taxon>
        <taxon>Oceanospirillales</taxon>
        <taxon>Pleioneaceae</taxon>
        <taxon>Aliikangiella</taxon>
    </lineage>
</organism>
<dbReference type="RefSeq" id="WP_353897562.1">
    <property type="nucleotide sequence ID" value="NZ_JBEVCJ010000031.1"/>
</dbReference>
<dbReference type="Gene3D" id="3.40.50.1820">
    <property type="entry name" value="alpha/beta hydrolase"/>
    <property type="match status" value="1"/>
</dbReference>
<evidence type="ECO:0000313" key="3">
    <source>
        <dbReference type="EMBL" id="MET1256979.1"/>
    </source>
</evidence>
<keyword evidence="4" id="KW-1185">Reference proteome</keyword>
<dbReference type="GO" id="GO:0016787">
    <property type="term" value="F:hydrolase activity"/>
    <property type="evidence" value="ECO:0007669"/>
    <property type="project" value="UniProtKB-KW"/>
</dbReference>
<keyword evidence="1" id="KW-1133">Transmembrane helix</keyword>
<name>A0ABV2BYG5_9GAMM</name>
<keyword evidence="1" id="KW-0812">Transmembrane</keyword>
<dbReference type="InterPro" id="IPR000073">
    <property type="entry name" value="AB_hydrolase_1"/>
</dbReference>
<dbReference type="SUPFAM" id="SSF53474">
    <property type="entry name" value="alpha/beta-Hydrolases"/>
    <property type="match status" value="1"/>
</dbReference>
<feature type="transmembrane region" description="Helical" evidence="1">
    <location>
        <begin position="7"/>
        <end position="29"/>
    </location>
</feature>